<dbReference type="PANTHER" id="PTHR43026">
    <property type="entry name" value="2-HYDROXYACID DEHYDROGENASE HOMOLOG 1-RELATED"/>
    <property type="match status" value="1"/>
</dbReference>
<dbReference type="CDD" id="cd12186">
    <property type="entry name" value="LDH"/>
    <property type="match status" value="1"/>
</dbReference>
<keyword evidence="8" id="KW-1185">Reference proteome</keyword>
<feature type="domain" description="D-isomer specific 2-hydroxyacid dehydrogenase NAD-binding" evidence="6">
    <location>
        <begin position="114"/>
        <end position="300"/>
    </location>
</feature>
<protein>
    <submittedName>
        <fullName evidence="7">D-2-hydroxyacid dehydrogenase</fullName>
    </submittedName>
</protein>
<dbReference type="InterPro" id="IPR029752">
    <property type="entry name" value="D-isomer_DH_CS1"/>
</dbReference>
<dbReference type="PROSITE" id="PS00671">
    <property type="entry name" value="D_2_HYDROXYACID_DH_3"/>
    <property type="match status" value="1"/>
</dbReference>
<dbReference type="InterPro" id="IPR058205">
    <property type="entry name" value="D-LDH-like"/>
</dbReference>
<keyword evidence="3" id="KW-0520">NAD</keyword>
<dbReference type="InterPro" id="IPR006139">
    <property type="entry name" value="D-isomer_2_OHA_DH_cat_dom"/>
</dbReference>
<dbReference type="GO" id="GO:0008720">
    <property type="term" value="F:D-lactate dehydrogenase (NAD+) activity"/>
    <property type="evidence" value="ECO:0007669"/>
    <property type="project" value="TreeGrafter"/>
</dbReference>
<evidence type="ECO:0000259" key="5">
    <source>
        <dbReference type="Pfam" id="PF00389"/>
    </source>
</evidence>
<accession>A0A4P6ZJX8</accession>
<dbReference type="OrthoDB" id="9805416at2"/>
<proteinExistence type="inferred from homology"/>
<dbReference type="PROSITE" id="PS00670">
    <property type="entry name" value="D_2_HYDROXYACID_DH_2"/>
    <property type="match status" value="1"/>
</dbReference>
<dbReference type="RefSeq" id="WP_133441489.1">
    <property type="nucleotide sequence ID" value="NZ_CP034726.1"/>
</dbReference>
<keyword evidence="2 4" id="KW-0560">Oxidoreductase</keyword>
<evidence type="ECO:0000313" key="8">
    <source>
        <dbReference type="Proteomes" id="UP000294321"/>
    </source>
</evidence>
<evidence type="ECO:0000313" key="7">
    <source>
        <dbReference type="EMBL" id="QBP17944.1"/>
    </source>
</evidence>
<evidence type="ECO:0000256" key="4">
    <source>
        <dbReference type="RuleBase" id="RU003719"/>
    </source>
</evidence>
<dbReference type="SUPFAM" id="SSF52283">
    <property type="entry name" value="Formate/glycerate dehydrogenase catalytic domain-like"/>
    <property type="match status" value="1"/>
</dbReference>
<feature type="domain" description="D-isomer specific 2-hydroxyacid dehydrogenase catalytic" evidence="5">
    <location>
        <begin position="8"/>
        <end position="331"/>
    </location>
</feature>
<dbReference type="InterPro" id="IPR006140">
    <property type="entry name" value="D-isomer_DH_NAD-bd"/>
</dbReference>
<evidence type="ECO:0000259" key="6">
    <source>
        <dbReference type="Pfam" id="PF02826"/>
    </source>
</evidence>
<comment type="similarity">
    <text evidence="1 4">Belongs to the D-isomer specific 2-hydroxyacid dehydrogenase family.</text>
</comment>
<dbReference type="EMBL" id="CP034726">
    <property type="protein sequence ID" value="QBP17944.1"/>
    <property type="molecule type" value="Genomic_DNA"/>
</dbReference>
<dbReference type="Proteomes" id="UP000294321">
    <property type="component" value="Chromosome"/>
</dbReference>
<dbReference type="PANTHER" id="PTHR43026:SF1">
    <property type="entry name" value="2-HYDROXYACID DEHYDROGENASE HOMOLOG 1-RELATED"/>
    <property type="match status" value="1"/>
</dbReference>
<dbReference type="SUPFAM" id="SSF51735">
    <property type="entry name" value="NAD(P)-binding Rossmann-fold domains"/>
    <property type="match status" value="1"/>
</dbReference>
<name>A0A4P6ZJX8_9LACO</name>
<dbReference type="InterPro" id="IPR029753">
    <property type="entry name" value="D-isomer_DH_CS"/>
</dbReference>
<dbReference type="Gene3D" id="3.40.50.720">
    <property type="entry name" value="NAD(P)-binding Rossmann-like Domain"/>
    <property type="match status" value="2"/>
</dbReference>
<evidence type="ECO:0000256" key="3">
    <source>
        <dbReference type="ARBA" id="ARBA00023027"/>
    </source>
</evidence>
<dbReference type="Pfam" id="PF00389">
    <property type="entry name" value="2-Hacid_dh"/>
    <property type="match status" value="1"/>
</dbReference>
<sequence>MKKIIAYGVRKDEMPYFKKWAEDNSDVQVKTEPKLLDDSTVSEAKGFDGVDAYQQKPYTASVLNKLGSYGIHALSLRNVGVDNVDAKALKANNMKLTNVPSYSPEAIAELAVTDMLRLVRRGKIFDKKIMHGDLRWAPDVADEMDKMTVGIFGTGHIGRMVIKILRGFGSKIIAYDPYPNPKLEKEGIYVKNPKELYAKSDIITIHAPALKSNYHMINAKAFSEMKDGVYLINAARGTLVDTDALIKALDSGKVQGAGLDTYENEVGNFNKNWGSLDAIPDARLKNLIKRDNVIVTPHIAFYTKIAVKNMVEFSMSANKDLLETGKSDKLVKF</sequence>
<gene>
    <name evidence="7" type="ORF">ELX58_01995</name>
</gene>
<dbReference type="KEGG" id="lji:ELX58_01995"/>
<dbReference type="Pfam" id="PF02826">
    <property type="entry name" value="2-Hacid_dh_C"/>
    <property type="match status" value="1"/>
</dbReference>
<evidence type="ECO:0000256" key="2">
    <source>
        <dbReference type="ARBA" id="ARBA00023002"/>
    </source>
</evidence>
<evidence type="ECO:0000256" key="1">
    <source>
        <dbReference type="ARBA" id="ARBA00005854"/>
    </source>
</evidence>
<dbReference type="GO" id="GO:0051287">
    <property type="term" value="F:NAD binding"/>
    <property type="evidence" value="ECO:0007669"/>
    <property type="project" value="InterPro"/>
</dbReference>
<dbReference type="AlphaFoldDB" id="A0A4P6ZJX8"/>
<reference evidence="8" key="1">
    <citation type="submission" date="2018-12" db="EMBL/GenBank/DDBJ databases">
        <title>A new species of lactobacillus.</title>
        <authorList>
            <person name="Jian Y."/>
            <person name="Xin L."/>
            <person name="Hong Z.J."/>
            <person name="Ming L.Z."/>
            <person name="Hong X.Z."/>
        </authorList>
    </citation>
    <scope>NUCLEOTIDE SEQUENCE [LARGE SCALE GENOMIC DNA]</scope>
    <source>
        <strain evidence="8">HSLZ-75</strain>
    </source>
</reference>
<organism evidence="7 8">
    <name type="scientific">Acetilactobacillus jinshanensis</name>
    <dbReference type="NCBI Taxonomy" id="1720083"/>
    <lineage>
        <taxon>Bacteria</taxon>
        <taxon>Bacillati</taxon>
        <taxon>Bacillota</taxon>
        <taxon>Bacilli</taxon>
        <taxon>Lactobacillales</taxon>
        <taxon>Lactobacillaceae</taxon>
        <taxon>Acetilactobacillus</taxon>
    </lineage>
</organism>
<dbReference type="PROSITE" id="PS00065">
    <property type="entry name" value="D_2_HYDROXYACID_DH_1"/>
    <property type="match status" value="1"/>
</dbReference>
<dbReference type="InterPro" id="IPR036291">
    <property type="entry name" value="NAD(P)-bd_dom_sf"/>
</dbReference>